<keyword evidence="10" id="KW-1185">Reference proteome</keyword>
<feature type="transmembrane region" description="Helical" evidence="7">
    <location>
        <begin position="143"/>
        <end position="169"/>
    </location>
</feature>
<dbReference type="RefSeq" id="WP_132223342.1">
    <property type="nucleotide sequence ID" value="NZ_SMGO01000002.1"/>
</dbReference>
<dbReference type="PANTHER" id="PTHR43731">
    <property type="entry name" value="RHOMBOID PROTEASE"/>
    <property type="match status" value="1"/>
</dbReference>
<reference evidence="9 10" key="1">
    <citation type="submission" date="2019-03" db="EMBL/GenBank/DDBJ databases">
        <title>Genomic Encyclopedia of Archaeal and Bacterial Type Strains, Phase II (KMG-II): from individual species to whole genera.</title>
        <authorList>
            <person name="Goeker M."/>
        </authorList>
    </citation>
    <scope>NUCLEOTIDE SEQUENCE [LARGE SCALE GENOMIC DNA]</scope>
    <source>
        <strain evidence="9 10">DSM 22554</strain>
    </source>
</reference>
<accession>A0A4V2PXR4</accession>
<comment type="subcellular location">
    <subcellularLocation>
        <location evidence="1">Membrane</location>
        <topology evidence="1">Multi-pass membrane protein</topology>
    </subcellularLocation>
</comment>
<feature type="transmembrane region" description="Helical" evidence="7">
    <location>
        <begin position="88"/>
        <end position="106"/>
    </location>
</feature>
<dbReference type="EMBL" id="SMGO01000002">
    <property type="protein sequence ID" value="TCK82971.1"/>
    <property type="molecule type" value="Genomic_DNA"/>
</dbReference>
<proteinExistence type="inferred from homology"/>
<name>A0A4V2PXR4_9SPHI</name>
<comment type="similarity">
    <text evidence="2">Belongs to the peptidase S54 family.</text>
</comment>
<dbReference type="GO" id="GO:0016020">
    <property type="term" value="C:membrane"/>
    <property type="evidence" value="ECO:0007669"/>
    <property type="project" value="UniProtKB-SubCell"/>
</dbReference>
<dbReference type="AlphaFoldDB" id="A0A4V2PXR4"/>
<dbReference type="Proteomes" id="UP000294616">
    <property type="component" value="Unassembled WGS sequence"/>
</dbReference>
<evidence type="ECO:0000256" key="1">
    <source>
        <dbReference type="ARBA" id="ARBA00004141"/>
    </source>
</evidence>
<feature type="transmembrane region" description="Helical" evidence="7">
    <location>
        <begin position="118"/>
        <end position="137"/>
    </location>
</feature>
<evidence type="ECO:0000256" key="2">
    <source>
        <dbReference type="ARBA" id="ARBA00009045"/>
    </source>
</evidence>
<feature type="transmembrane region" description="Helical" evidence="7">
    <location>
        <begin position="64"/>
        <end position="82"/>
    </location>
</feature>
<feature type="transmembrane region" description="Helical" evidence="7">
    <location>
        <begin position="181"/>
        <end position="204"/>
    </location>
</feature>
<dbReference type="OrthoDB" id="9807874at2"/>
<keyword evidence="6 7" id="KW-0472">Membrane</keyword>
<keyword evidence="5 7" id="KW-1133">Transmembrane helix</keyword>
<keyword evidence="3 7" id="KW-0812">Transmembrane</keyword>
<protein>
    <submittedName>
        <fullName evidence="9">Rhomboid family protein</fullName>
    </submittedName>
</protein>
<dbReference type="InterPro" id="IPR035952">
    <property type="entry name" value="Rhomboid-like_sf"/>
</dbReference>
<comment type="caution">
    <text evidence="9">The sequence shown here is derived from an EMBL/GenBank/DDBJ whole genome shotgun (WGS) entry which is preliminary data.</text>
</comment>
<gene>
    <name evidence="9" type="ORF">C8N28_1558</name>
</gene>
<evidence type="ECO:0000256" key="6">
    <source>
        <dbReference type="ARBA" id="ARBA00023136"/>
    </source>
</evidence>
<dbReference type="Pfam" id="PF01694">
    <property type="entry name" value="Rhomboid"/>
    <property type="match status" value="1"/>
</dbReference>
<evidence type="ECO:0000256" key="3">
    <source>
        <dbReference type="ARBA" id="ARBA00022692"/>
    </source>
</evidence>
<dbReference type="GO" id="GO:0004252">
    <property type="term" value="F:serine-type endopeptidase activity"/>
    <property type="evidence" value="ECO:0007669"/>
    <property type="project" value="InterPro"/>
</dbReference>
<dbReference type="SUPFAM" id="SSF144091">
    <property type="entry name" value="Rhomboid-like"/>
    <property type="match status" value="1"/>
</dbReference>
<feature type="transmembrane region" description="Helical" evidence="7">
    <location>
        <begin position="6"/>
        <end position="26"/>
    </location>
</feature>
<organism evidence="9 10">
    <name type="scientific">Albibacterium bauzanense</name>
    <dbReference type="NCBI Taxonomy" id="653929"/>
    <lineage>
        <taxon>Bacteria</taxon>
        <taxon>Pseudomonadati</taxon>
        <taxon>Bacteroidota</taxon>
        <taxon>Sphingobacteriia</taxon>
        <taxon>Sphingobacteriales</taxon>
        <taxon>Sphingobacteriaceae</taxon>
        <taxon>Albibacterium</taxon>
    </lineage>
</organism>
<dbReference type="Gene3D" id="1.20.1540.10">
    <property type="entry name" value="Rhomboid-like"/>
    <property type="match status" value="1"/>
</dbReference>
<sequence>MQEYLLQTPVASIILVFTLVTSIYTFSNPELFGKLMLHPYSVSRGKNVYTILTSGIIHRDWMHLAFNMLTFFFFAFPLEQLLAQLSSWGHIQFLIIYVVALILSDITTIIKEKNNYRYHSLGASGAISAVLFSYILFNPTMSLYLFFIPIPIPAVIFGPLFLVYCVWAANAARDSINHDAHFYGALSGLSITILMYPQIIGHFINEVLGMLG</sequence>
<evidence type="ECO:0000259" key="8">
    <source>
        <dbReference type="Pfam" id="PF01694"/>
    </source>
</evidence>
<evidence type="ECO:0000313" key="9">
    <source>
        <dbReference type="EMBL" id="TCK82971.1"/>
    </source>
</evidence>
<evidence type="ECO:0000313" key="10">
    <source>
        <dbReference type="Proteomes" id="UP000294616"/>
    </source>
</evidence>
<evidence type="ECO:0000256" key="5">
    <source>
        <dbReference type="ARBA" id="ARBA00022989"/>
    </source>
</evidence>
<dbReference type="InterPro" id="IPR050925">
    <property type="entry name" value="Rhomboid_protease_S54"/>
</dbReference>
<evidence type="ECO:0000256" key="4">
    <source>
        <dbReference type="ARBA" id="ARBA00022801"/>
    </source>
</evidence>
<dbReference type="InterPro" id="IPR022764">
    <property type="entry name" value="Peptidase_S54_rhomboid_dom"/>
</dbReference>
<keyword evidence="4" id="KW-0378">Hydrolase</keyword>
<feature type="domain" description="Peptidase S54 rhomboid" evidence="8">
    <location>
        <begin position="47"/>
        <end position="196"/>
    </location>
</feature>
<evidence type="ECO:0000256" key="7">
    <source>
        <dbReference type="SAM" id="Phobius"/>
    </source>
</evidence>
<dbReference type="PANTHER" id="PTHR43731:SF14">
    <property type="entry name" value="PRESENILIN-ASSOCIATED RHOMBOID-LIKE PROTEIN, MITOCHONDRIAL"/>
    <property type="match status" value="1"/>
</dbReference>